<dbReference type="InterPro" id="IPR029903">
    <property type="entry name" value="RmlD-like-bd"/>
</dbReference>
<evidence type="ECO:0000256" key="2">
    <source>
        <dbReference type="RuleBase" id="RU364082"/>
    </source>
</evidence>
<evidence type="ECO:0000313" key="5">
    <source>
        <dbReference type="Proteomes" id="UP000281955"/>
    </source>
</evidence>
<evidence type="ECO:0000259" key="3">
    <source>
        <dbReference type="Pfam" id="PF04321"/>
    </source>
</evidence>
<dbReference type="Pfam" id="PF04321">
    <property type="entry name" value="RmlD_sub_bind"/>
    <property type="match status" value="1"/>
</dbReference>
<dbReference type="EC" id="1.1.1.133" evidence="2"/>
<keyword evidence="2" id="KW-0521">NADP</keyword>
<organism evidence="4 5">
    <name type="scientific">Motilibacter peucedani</name>
    <dbReference type="NCBI Taxonomy" id="598650"/>
    <lineage>
        <taxon>Bacteria</taxon>
        <taxon>Bacillati</taxon>
        <taxon>Actinomycetota</taxon>
        <taxon>Actinomycetes</taxon>
        <taxon>Motilibacterales</taxon>
        <taxon>Motilibacteraceae</taxon>
        <taxon>Motilibacter</taxon>
    </lineage>
</organism>
<comment type="caution">
    <text evidence="4">The sequence shown here is derived from an EMBL/GenBank/DDBJ whole genome shotgun (WGS) entry which is preliminary data.</text>
</comment>
<dbReference type="Proteomes" id="UP000281955">
    <property type="component" value="Unassembled WGS sequence"/>
</dbReference>
<dbReference type="Gene3D" id="3.90.25.10">
    <property type="entry name" value="UDP-galactose 4-epimerase, domain 1"/>
    <property type="match status" value="1"/>
</dbReference>
<proteinExistence type="inferred from homology"/>
<comment type="pathway">
    <text evidence="2">Carbohydrate biosynthesis; dTDP-L-rhamnose biosynthesis.</text>
</comment>
<dbReference type="NCBIfam" id="TIGR01214">
    <property type="entry name" value="rmlD"/>
    <property type="match status" value="1"/>
</dbReference>
<dbReference type="InterPro" id="IPR005913">
    <property type="entry name" value="dTDP_dehydrorham_reduct"/>
</dbReference>
<dbReference type="InterPro" id="IPR036291">
    <property type="entry name" value="NAD(P)-bd_dom_sf"/>
</dbReference>
<evidence type="ECO:0000313" key="4">
    <source>
        <dbReference type="EMBL" id="RKS68616.1"/>
    </source>
</evidence>
<dbReference type="PANTHER" id="PTHR10491:SF4">
    <property type="entry name" value="METHIONINE ADENOSYLTRANSFERASE 2 SUBUNIT BETA"/>
    <property type="match status" value="1"/>
</dbReference>
<accession>A0A420XKS0</accession>
<dbReference type="EMBL" id="RBWV01000016">
    <property type="protein sequence ID" value="RKS68616.1"/>
    <property type="molecule type" value="Genomic_DNA"/>
</dbReference>
<reference evidence="4 5" key="1">
    <citation type="submission" date="2018-10" db="EMBL/GenBank/DDBJ databases">
        <title>Genomic Encyclopedia of Archaeal and Bacterial Type Strains, Phase II (KMG-II): from individual species to whole genera.</title>
        <authorList>
            <person name="Goeker M."/>
        </authorList>
    </citation>
    <scope>NUCLEOTIDE SEQUENCE [LARGE SCALE GENOMIC DNA]</scope>
    <source>
        <strain evidence="4 5">RP-AC37</strain>
    </source>
</reference>
<dbReference type="GO" id="GO:0008831">
    <property type="term" value="F:dTDP-4-dehydrorhamnose reductase activity"/>
    <property type="evidence" value="ECO:0007669"/>
    <property type="project" value="UniProtKB-EC"/>
</dbReference>
<keyword evidence="5" id="KW-1185">Reference proteome</keyword>
<dbReference type="InParanoid" id="A0A420XKS0"/>
<feature type="domain" description="RmlD-like substrate binding" evidence="3">
    <location>
        <begin position="4"/>
        <end position="280"/>
    </location>
</feature>
<dbReference type="SUPFAM" id="SSF51735">
    <property type="entry name" value="NAD(P)-binding Rossmann-fold domains"/>
    <property type="match status" value="1"/>
</dbReference>
<name>A0A420XKS0_9ACTN</name>
<dbReference type="GO" id="GO:0005829">
    <property type="term" value="C:cytosol"/>
    <property type="evidence" value="ECO:0007669"/>
    <property type="project" value="TreeGrafter"/>
</dbReference>
<dbReference type="AlphaFoldDB" id="A0A420XKS0"/>
<gene>
    <name evidence="4" type="ORF">CLV35_3748</name>
</gene>
<dbReference type="CDD" id="cd05254">
    <property type="entry name" value="dTDP_HR_like_SDR_e"/>
    <property type="match status" value="1"/>
</dbReference>
<comment type="similarity">
    <text evidence="1 2">Belongs to the dTDP-4-dehydrorhamnose reductase family.</text>
</comment>
<dbReference type="GO" id="GO:0019305">
    <property type="term" value="P:dTDP-rhamnose biosynthetic process"/>
    <property type="evidence" value="ECO:0007669"/>
    <property type="project" value="UniProtKB-UniPathway"/>
</dbReference>
<dbReference type="FunCoup" id="A0A420XKS0">
    <property type="interactions" value="183"/>
</dbReference>
<evidence type="ECO:0000256" key="1">
    <source>
        <dbReference type="ARBA" id="ARBA00010944"/>
    </source>
</evidence>
<dbReference type="PANTHER" id="PTHR10491">
    <property type="entry name" value="DTDP-4-DEHYDRORHAMNOSE REDUCTASE"/>
    <property type="match status" value="1"/>
</dbReference>
<dbReference type="OrthoDB" id="9803892at2"/>
<protein>
    <recommendedName>
        <fullName evidence="2">dTDP-4-dehydrorhamnose reductase</fullName>
        <ecNumber evidence="2">1.1.1.133</ecNumber>
    </recommendedName>
</protein>
<dbReference type="RefSeq" id="WP_121195026.1">
    <property type="nucleotide sequence ID" value="NZ_RBWV01000016.1"/>
</dbReference>
<keyword evidence="2" id="KW-0560">Oxidoreductase</keyword>
<sequence length="292" mass="31526">MSRWLVTGAAGMLGRDVVTALEAAPGQTVDARTRAQLDLLDEGALRAAVAEADVVVNCAAWTDVDGAEAAEEAARRVNGDAVEVLARECARRGARLLQPSTDYVFSGEATQPYAEDAPPSPVNAYGRTKLVGERAVLELHPEAGYVVRTAWLYATHGRSFVTTMARLAEERPTVDVVDDQVGAPTWTRDLADALLAVGLAEQAPPGVYHATSSGQTSWYGLARATFELLGHDPERVRPTSSAVLQRVARRPGYSVLGSGRWRSASLPPVRDWFEALQSWKNAYDTPRARSSR</sequence>
<dbReference type="Gene3D" id="3.40.50.720">
    <property type="entry name" value="NAD(P)-binding Rossmann-like Domain"/>
    <property type="match status" value="1"/>
</dbReference>
<dbReference type="UniPathway" id="UPA00124"/>
<comment type="function">
    <text evidence="2">Catalyzes the reduction of dTDP-6-deoxy-L-lyxo-4-hexulose to yield dTDP-L-rhamnose.</text>
</comment>